<keyword evidence="3" id="KW-0812">Transmembrane</keyword>
<dbReference type="Proteomes" id="UP000011991">
    <property type="component" value="Unassembled WGS sequence"/>
</dbReference>
<proteinExistence type="predicted"/>
<dbReference type="PROSITE" id="PS50222">
    <property type="entry name" value="EF_HAND_2"/>
    <property type="match status" value="1"/>
</dbReference>
<dbReference type="CDD" id="cd02969">
    <property type="entry name" value="PRX_like1"/>
    <property type="match status" value="1"/>
</dbReference>
<comment type="caution">
    <text evidence="6">The sequence shown here is derived from an EMBL/GenBank/DDBJ whole genome shotgun (WGS) entry which is preliminary data.</text>
</comment>
<evidence type="ECO:0000259" key="5">
    <source>
        <dbReference type="PROSITE" id="PS51352"/>
    </source>
</evidence>
<evidence type="ECO:0000313" key="6">
    <source>
        <dbReference type="EMBL" id="EMI22140.1"/>
    </source>
</evidence>
<dbReference type="Pfam" id="PF13202">
    <property type="entry name" value="EF-hand_5"/>
    <property type="match status" value="2"/>
</dbReference>
<dbReference type="Gene3D" id="3.40.30.10">
    <property type="entry name" value="Glutaredoxin"/>
    <property type="match status" value="1"/>
</dbReference>
<accession>M5RS66</accession>
<dbReference type="InterPro" id="IPR014784">
    <property type="entry name" value="Cu2_ascorb_mOase-like_C"/>
</dbReference>
<dbReference type="PROSITE" id="PS51352">
    <property type="entry name" value="THIOREDOXIN_2"/>
    <property type="match status" value="1"/>
</dbReference>
<dbReference type="GO" id="GO:0016715">
    <property type="term" value="F:oxidoreductase activity, acting on paired donors, with incorporation or reduction of molecular oxygen, reduced ascorbate as one donor, and incorporation of one atom of oxygen"/>
    <property type="evidence" value="ECO:0007669"/>
    <property type="project" value="InterPro"/>
</dbReference>
<dbReference type="GO" id="GO:0005509">
    <property type="term" value="F:calcium ion binding"/>
    <property type="evidence" value="ECO:0007669"/>
    <property type="project" value="InterPro"/>
</dbReference>
<feature type="region of interest" description="Disordered" evidence="2">
    <location>
        <begin position="633"/>
        <end position="664"/>
    </location>
</feature>
<reference evidence="6 7" key="1">
    <citation type="journal article" date="2013" name="Mar. Genomics">
        <title>Expression of sulfatases in Rhodopirellula baltica and the diversity of sulfatases in the genus Rhodopirellula.</title>
        <authorList>
            <person name="Wegner C.E."/>
            <person name="Richter-Heitmann T."/>
            <person name="Klindworth A."/>
            <person name="Klockow C."/>
            <person name="Richter M."/>
            <person name="Achstetter T."/>
            <person name="Glockner F.O."/>
            <person name="Harder J."/>
        </authorList>
    </citation>
    <scope>NUCLEOTIDE SEQUENCE [LARGE SCALE GENOMIC DNA]</scope>
    <source>
        <strain evidence="6 7">SM1</strain>
    </source>
</reference>
<keyword evidence="7" id="KW-1185">Reference proteome</keyword>
<evidence type="ECO:0000256" key="1">
    <source>
        <dbReference type="ARBA" id="ARBA00023157"/>
    </source>
</evidence>
<dbReference type="Pfam" id="PF00578">
    <property type="entry name" value="AhpC-TSA"/>
    <property type="match status" value="1"/>
</dbReference>
<evidence type="ECO:0000313" key="7">
    <source>
        <dbReference type="Proteomes" id="UP000011991"/>
    </source>
</evidence>
<dbReference type="InterPro" id="IPR002048">
    <property type="entry name" value="EF_hand_dom"/>
</dbReference>
<feature type="domain" description="EF-hand" evidence="4">
    <location>
        <begin position="663"/>
        <end position="698"/>
    </location>
</feature>
<feature type="domain" description="Thioredoxin" evidence="5">
    <location>
        <begin position="83"/>
        <end position="235"/>
    </location>
</feature>
<dbReference type="InterPro" id="IPR047262">
    <property type="entry name" value="PRX-like1"/>
</dbReference>
<evidence type="ECO:0000256" key="3">
    <source>
        <dbReference type="SAM" id="Phobius"/>
    </source>
</evidence>
<dbReference type="InterPro" id="IPR013766">
    <property type="entry name" value="Thioredoxin_domain"/>
</dbReference>
<dbReference type="InterPro" id="IPR036939">
    <property type="entry name" value="Cu2_ascorb_mOase_N_sf"/>
</dbReference>
<dbReference type="InterPro" id="IPR036249">
    <property type="entry name" value="Thioredoxin-like_sf"/>
</dbReference>
<evidence type="ECO:0000256" key="2">
    <source>
        <dbReference type="SAM" id="MobiDB-lite"/>
    </source>
</evidence>
<keyword evidence="3" id="KW-1133">Transmembrane helix</keyword>
<dbReference type="PROSITE" id="PS00018">
    <property type="entry name" value="EF_HAND_1"/>
    <property type="match status" value="2"/>
</dbReference>
<gene>
    <name evidence="6" type="ORF">RMSM_00927</name>
</gene>
<dbReference type="PANTHER" id="PTHR43640:SF1">
    <property type="entry name" value="THIOREDOXIN-DEPENDENT PEROXIREDOXIN"/>
    <property type="match status" value="1"/>
</dbReference>
<feature type="compositionally biased region" description="Basic and acidic residues" evidence="2">
    <location>
        <begin position="643"/>
        <end position="664"/>
    </location>
</feature>
<protein>
    <submittedName>
        <fullName evidence="6">Redoxin</fullName>
    </submittedName>
</protein>
<sequence>MRSLRYDDTIRRITQSLSSRDSRIDQATSKRLGNLHMISNELITKQSSQNGRSLNPQRVSISTAVVWLVLLALVPTASVAAPNGLQNHVSPFSLPGSDGSTVSLSTDPTVSLHVLCFLGTECPLARIYGPRLDALAKKYADRGVQFIGINSNIQDSMDELQRYVKDHRLTFPVAKDYDRRVAIQSGATRTPEVFVIDRSGTVRYSGRIDDQYEPGIARKQATQHDLRDAIDALLDNKPVPHPKTTAMGCLIALPRNKTTESDAKVTYCDQVSRVLQKHCVECHRADEIGPFSLEAYDEVIGWADMSLEVIDQHRMPPWHADPNHGSFANSRHMPEQDKQILADWVDAGMPYGDASKLPPPREYVAGWQLSEPPHQIVTMNETPFHVPATGTIEYQYFVVDPGFTEDKWIRAAEVVPGNRSVVHHSIAFVRPPDGADFRDIGFLSAYVPGQKPSEFPPGYAQRVRAGSKLVFQMHYTPTGKATDDVTRIGLLFADPNEVTHEVYVLGGVEQEFEIPPGAASHAVDGDIGGFPKNGTLLSITPHMHLRGKSFRFVAHTKSGAETLLDVPSYDFNWQHNYVLSQPLPLDDVKQLSFTAVFDNSAGNPTNPDPSEFVTWGDQTWQEMAVTFVAVAKPLNPKSNPRKTTVDDAERQRREQQRKMKEHEASEFADRYIQRFDSDSDGVITKHELPDSVRMFAFRSFDHDDDGKISHDEIRAESLSRLQR</sequence>
<dbReference type="Gene3D" id="2.60.120.310">
    <property type="entry name" value="Copper type II, ascorbate-dependent monooxygenase, N-terminal domain"/>
    <property type="match status" value="1"/>
</dbReference>
<dbReference type="Gene3D" id="2.60.120.230">
    <property type="match status" value="1"/>
</dbReference>
<dbReference type="SUPFAM" id="SSF49742">
    <property type="entry name" value="PHM/PNGase F"/>
    <property type="match status" value="2"/>
</dbReference>
<dbReference type="InterPro" id="IPR011992">
    <property type="entry name" value="EF-hand-dom_pair"/>
</dbReference>
<dbReference type="SUPFAM" id="SSF47473">
    <property type="entry name" value="EF-hand"/>
    <property type="match status" value="1"/>
</dbReference>
<dbReference type="Gene3D" id="1.10.238.10">
    <property type="entry name" value="EF-hand"/>
    <property type="match status" value="1"/>
</dbReference>
<evidence type="ECO:0000259" key="4">
    <source>
        <dbReference type="PROSITE" id="PS50222"/>
    </source>
</evidence>
<name>M5RS66_9BACT</name>
<dbReference type="PANTHER" id="PTHR43640">
    <property type="entry name" value="OS07G0260300 PROTEIN"/>
    <property type="match status" value="1"/>
</dbReference>
<organism evidence="6 7">
    <name type="scientific">Rhodopirellula maiorica SM1</name>
    <dbReference type="NCBI Taxonomy" id="1265738"/>
    <lineage>
        <taxon>Bacteria</taxon>
        <taxon>Pseudomonadati</taxon>
        <taxon>Planctomycetota</taxon>
        <taxon>Planctomycetia</taxon>
        <taxon>Pirellulales</taxon>
        <taxon>Pirellulaceae</taxon>
        <taxon>Novipirellula</taxon>
    </lineage>
</organism>
<dbReference type="SUPFAM" id="SSF52833">
    <property type="entry name" value="Thioredoxin-like"/>
    <property type="match status" value="1"/>
</dbReference>
<dbReference type="AlphaFoldDB" id="M5RS66"/>
<keyword evidence="3" id="KW-0472">Membrane</keyword>
<dbReference type="GO" id="GO:0005507">
    <property type="term" value="F:copper ion binding"/>
    <property type="evidence" value="ECO:0007669"/>
    <property type="project" value="InterPro"/>
</dbReference>
<dbReference type="GO" id="GO:0016209">
    <property type="term" value="F:antioxidant activity"/>
    <property type="evidence" value="ECO:0007669"/>
    <property type="project" value="InterPro"/>
</dbReference>
<dbReference type="PATRIC" id="fig|1265738.3.peg.922"/>
<feature type="transmembrane region" description="Helical" evidence="3">
    <location>
        <begin position="59"/>
        <end position="81"/>
    </location>
</feature>
<dbReference type="EMBL" id="ANOG01000144">
    <property type="protein sequence ID" value="EMI22140.1"/>
    <property type="molecule type" value="Genomic_DNA"/>
</dbReference>
<dbReference type="InterPro" id="IPR008977">
    <property type="entry name" value="PHM/PNGase_F_dom_sf"/>
</dbReference>
<keyword evidence="1" id="KW-1015">Disulfide bond</keyword>
<dbReference type="InterPro" id="IPR018247">
    <property type="entry name" value="EF_Hand_1_Ca_BS"/>
</dbReference>
<dbReference type="InterPro" id="IPR000866">
    <property type="entry name" value="AhpC/TSA"/>
</dbReference>